<protein>
    <submittedName>
        <fullName evidence="3">Enoyl-CoA hydratase/isomerase</fullName>
    </submittedName>
</protein>
<dbReference type="SUPFAM" id="SSF52096">
    <property type="entry name" value="ClpP/crotonase"/>
    <property type="match status" value="1"/>
</dbReference>
<evidence type="ECO:0000313" key="4">
    <source>
        <dbReference type="Proteomes" id="UP000002484"/>
    </source>
</evidence>
<gene>
    <name evidence="3" type="ordered locus">FraEuI1c_4777</name>
</gene>
<dbReference type="CDD" id="cd06558">
    <property type="entry name" value="crotonase-like"/>
    <property type="match status" value="1"/>
</dbReference>
<dbReference type="Gene3D" id="1.10.12.10">
    <property type="entry name" value="Lyase 2-enoyl-coa Hydratase, Chain A, domain 2"/>
    <property type="match status" value="1"/>
</dbReference>
<accession>E3IZJ7</accession>
<comment type="similarity">
    <text evidence="1">Belongs to the enoyl-CoA hydratase/isomerase family.</text>
</comment>
<dbReference type="Pfam" id="PF00378">
    <property type="entry name" value="ECH_1"/>
    <property type="match status" value="1"/>
</dbReference>
<dbReference type="GO" id="GO:0016853">
    <property type="term" value="F:isomerase activity"/>
    <property type="evidence" value="ECO:0007669"/>
    <property type="project" value="UniProtKB-KW"/>
</dbReference>
<proteinExistence type="inferred from homology"/>
<dbReference type="InParanoid" id="E3IZJ7"/>
<dbReference type="AlphaFoldDB" id="E3IZJ7"/>
<evidence type="ECO:0000313" key="3">
    <source>
        <dbReference type="EMBL" id="ADP82767.1"/>
    </source>
</evidence>
<dbReference type="InterPro" id="IPR001753">
    <property type="entry name" value="Enoyl-CoA_hydra/iso"/>
</dbReference>
<dbReference type="Gene3D" id="3.90.226.10">
    <property type="entry name" value="2-enoyl-CoA Hydratase, Chain A, domain 1"/>
    <property type="match status" value="1"/>
</dbReference>
<dbReference type="PANTHER" id="PTHR43802:SF1">
    <property type="entry name" value="IP11341P-RELATED"/>
    <property type="match status" value="1"/>
</dbReference>
<name>E3IZJ7_PSEI1</name>
<dbReference type="Proteomes" id="UP000002484">
    <property type="component" value="Chromosome"/>
</dbReference>
<organism evidence="3 4">
    <name type="scientific">Pseudofrankia inefficax (strain DSM 45817 / CECT 9037 / DDB 130130 / EuI1c)</name>
    <name type="common">Frankia inefficax</name>
    <dbReference type="NCBI Taxonomy" id="298654"/>
    <lineage>
        <taxon>Bacteria</taxon>
        <taxon>Bacillati</taxon>
        <taxon>Actinomycetota</taxon>
        <taxon>Actinomycetes</taxon>
        <taxon>Frankiales</taxon>
        <taxon>Frankiaceae</taxon>
        <taxon>Pseudofrankia</taxon>
    </lineage>
</organism>
<reference evidence="3 4" key="1">
    <citation type="submission" date="2010-10" db="EMBL/GenBank/DDBJ databases">
        <title>Complete sequence of Frankia sp. EuI1c.</title>
        <authorList>
            <consortium name="US DOE Joint Genome Institute"/>
            <person name="Lucas S."/>
            <person name="Copeland A."/>
            <person name="Lapidus A."/>
            <person name="Cheng J.-F."/>
            <person name="Bruce D."/>
            <person name="Goodwin L."/>
            <person name="Pitluck S."/>
            <person name="Chertkov O."/>
            <person name="Detter J.C."/>
            <person name="Han C."/>
            <person name="Tapia R."/>
            <person name="Land M."/>
            <person name="Hauser L."/>
            <person name="Jeffries C."/>
            <person name="Kyrpides N."/>
            <person name="Ivanova N."/>
            <person name="Mikhailova N."/>
            <person name="Beauchemin N."/>
            <person name="Sen A."/>
            <person name="Sur S.A."/>
            <person name="Gtari M."/>
            <person name="Wall L."/>
            <person name="Tisa L."/>
            <person name="Woyke T."/>
        </authorList>
    </citation>
    <scope>NUCLEOTIDE SEQUENCE [LARGE SCALE GENOMIC DNA]</scope>
    <source>
        <strain evidence="4">DSM 45817 / CECT 9037 / EuI1c</strain>
    </source>
</reference>
<dbReference type="KEGG" id="fri:FraEuI1c_4777"/>
<keyword evidence="3" id="KW-0413">Isomerase</keyword>
<dbReference type="InterPro" id="IPR014748">
    <property type="entry name" value="Enoyl-CoA_hydra_C"/>
</dbReference>
<dbReference type="EMBL" id="CP002299">
    <property type="protein sequence ID" value="ADP82767.1"/>
    <property type="molecule type" value="Genomic_DNA"/>
</dbReference>
<dbReference type="eggNOG" id="COG1024">
    <property type="taxonomic scope" value="Bacteria"/>
</dbReference>
<sequence>MFESVAEPVSPAGATEPVSPAEATEPLVLVEAEGAVLTVTLNRPAKRNATNAEVLCRLYDAWRQLDEDDSLRVAILTGTGSTFCAGMDLGEIIRLRQGVRDNEWIIRLQDDPGISLKAYLKRYRPTKPVILAVEGFARAGGTEILQGTDIRVAGESAVFGVTEVQRGLFPMAGSAVRLRRQIGYAVAAEMLLTGTDLTARRAHELGLINHVVPDGQALAKAREIADRIARNGPLAVRAILATLRETETLPEPDAFGIEERQGGAVMRSKDAVEGPVAFLEKREPVFTGT</sequence>
<dbReference type="PANTHER" id="PTHR43802">
    <property type="entry name" value="ENOYL-COA HYDRATASE"/>
    <property type="match status" value="1"/>
</dbReference>
<keyword evidence="4" id="KW-1185">Reference proteome</keyword>
<dbReference type="HOGENOM" id="CLU_009834_7_6_11"/>
<feature type="region of interest" description="Disordered" evidence="2">
    <location>
        <begin position="1"/>
        <end position="20"/>
    </location>
</feature>
<evidence type="ECO:0000256" key="2">
    <source>
        <dbReference type="SAM" id="MobiDB-lite"/>
    </source>
</evidence>
<dbReference type="NCBIfam" id="NF005864">
    <property type="entry name" value="PRK07799.1"/>
    <property type="match status" value="1"/>
</dbReference>
<evidence type="ECO:0000256" key="1">
    <source>
        <dbReference type="ARBA" id="ARBA00005254"/>
    </source>
</evidence>
<dbReference type="STRING" id="298654.FraEuI1c_4777"/>
<dbReference type="InterPro" id="IPR029045">
    <property type="entry name" value="ClpP/crotonase-like_dom_sf"/>
</dbReference>